<sequence length="308" mass="36443">MLEHLLKLISFEKLIDSFKNQNLFEDFNLYHETYALRQAKVAKTSDSDILKFILPPEISKKMFGLGNLNLLAFIFALRHKILFLNSMFHLSSIKHKNSPLFQQTKDEFCVVFGEEFFEQYCLNHNMLGSNYWGEAKQLPIFGFSAIGCHFAMRDVSLCRAFDAYHIPYCKNVTTDVFCEQHKHEKFWHETISIEASIQTKMSQFYANTNNFSQFDEESLKQLINNFFHYFESSFKFSAPELRDTEKIKDMLKFYSFSSLEEIKQDGGNELRRRFLEMAKNHHPDIGGSQELFREAREHYEYLKEIIPK</sequence>
<reference evidence="2" key="1">
    <citation type="submission" date="2018-04" db="EMBL/GenBank/DDBJ databases">
        <title>Draft genome sequence of the Candidatus Spirobacillus cienkowskii, a pathogen of freshwater Daphnia species, reconstructed from hemolymph metagenomic reads.</title>
        <authorList>
            <person name="Bresciani L."/>
            <person name="Lemos L.N."/>
            <person name="Wale N."/>
            <person name="Lin J.Y."/>
            <person name="Fernandes G.R."/>
            <person name="Duffy M.A."/>
            <person name="Rodrigues J.M."/>
        </authorList>
    </citation>
    <scope>NUCLEOTIDE SEQUENCE [LARGE SCALE GENOMIC DNA]</scope>
    <source>
        <strain evidence="2">Binning01</strain>
    </source>
</reference>
<evidence type="ECO:0000313" key="2">
    <source>
        <dbReference type="EMBL" id="RDB36253.1"/>
    </source>
</evidence>
<evidence type="ECO:0000259" key="1">
    <source>
        <dbReference type="PROSITE" id="PS50076"/>
    </source>
</evidence>
<dbReference type="Gene3D" id="1.10.287.110">
    <property type="entry name" value="DnaJ domain"/>
    <property type="match status" value="1"/>
</dbReference>
<evidence type="ECO:0000313" key="3">
    <source>
        <dbReference type="Proteomes" id="UP000253934"/>
    </source>
</evidence>
<dbReference type="AlphaFoldDB" id="A0A369KWZ2"/>
<dbReference type="InterPro" id="IPR001623">
    <property type="entry name" value="DnaJ_domain"/>
</dbReference>
<feature type="domain" description="J" evidence="1">
    <location>
        <begin position="252"/>
        <end position="308"/>
    </location>
</feature>
<gene>
    <name evidence="2" type="ORF">DCC88_06135</name>
</gene>
<dbReference type="SUPFAM" id="SSF46565">
    <property type="entry name" value="Chaperone J-domain"/>
    <property type="match status" value="1"/>
</dbReference>
<dbReference type="InterPro" id="IPR036869">
    <property type="entry name" value="J_dom_sf"/>
</dbReference>
<keyword evidence="3" id="KW-1185">Reference proteome</keyword>
<dbReference type="PROSITE" id="PS50076">
    <property type="entry name" value="DNAJ_2"/>
    <property type="match status" value="1"/>
</dbReference>
<accession>A0A369KWZ2</accession>
<dbReference type="RefSeq" id="WP_338636908.1">
    <property type="nucleotide sequence ID" value="NZ_CP146516.1"/>
</dbReference>
<dbReference type="EMBL" id="QOVW01000064">
    <property type="protein sequence ID" value="RDB36253.1"/>
    <property type="molecule type" value="Genomic_DNA"/>
</dbReference>
<name>A0A369KWZ2_9BACT</name>
<comment type="caution">
    <text evidence="2">The sequence shown here is derived from an EMBL/GenBank/DDBJ whole genome shotgun (WGS) entry which is preliminary data.</text>
</comment>
<organism evidence="2 3">
    <name type="scientific">Spirobacillus cienkowskii</name>
    <dbReference type="NCBI Taxonomy" id="495820"/>
    <lineage>
        <taxon>Bacteria</taxon>
        <taxon>Pseudomonadati</taxon>
        <taxon>Bdellovibrionota</taxon>
        <taxon>Oligoflexia</taxon>
        <taxon>Silvanigrellales</taxon>
        <taxon>Spirobacillus</taxon>
    </lineage>
</organism>
<dbReference type="Proteomes" id="UP000253934">
    <property type="component" value="Unassembled WGS sequence"/>
</dbReference>
<proteinExistence type="predicted"/>
<protein>
    <recommendedName>
        <fullName evidence="1">J domain-containing protein</fullName>
    </recommendedName>
</protein>